<sequence length="360" mass="39923">MKTLNVDLGERSYPIFIGQQLINDPELIRPYVQGTQVLIVTNTTVAPLYLEQVEKTFSDYEVRVAVLPDGEEYKSLEVLNKIFDVALANRFDRKCTFVALGGGVVGDMTGFAAAAYQRGVNFIQIPTTLLSQVDSSVGGKTGVNHPFGKNMIGAFHQPECVVIDTDVLSTLEDRELSAGLAEVIKYGLISDYPFFEWLEQYMDELLARDPVALTEAIERSCQNKAKIVALDEKESGLRALFNLGHTFGHAIEAGMGYGKWLHGEGVSAGSMQAIYLSKLMGNISQADFDRIEKIFKHAKLPTLPPSVNEMSNQRFLDLMAGDKKVQAGHIRLVLLKRIGEAYVTGDYSQSMLEQTLTEWR</sequence>
<evidence type="ECO:0000256" key="8">
    <source>
        <dbReference type="ARBA" id="ARBA00017684"/>
    </source>
</evidence>
<evidence type="ECO:0000256" key="1">
    <source>
        <dbReference type="ARBA" id="ARBA00001393"/>
    </source>
</evidence>
<name>A0A066ZVA4_HYDMR</name>
<keyword evidence="14 18" id="KW-0520">NAD</keyword>
<feature type="domain" description="3-dehydroquinate synthase N-terminal" evidence="19">
    <location>
        <begin position="66"/>
        <end position="177"/>
    </location>
</feature>
<evidence type="ECO:0000256" key="16">
    <source>
        <dbReference type="ARBA" id="ARBA00023239"/>
    </source>
</evidence>
<comment type="caution">
    <text evidence="18">Lacks conserved residue(s) required for the propagation of feature annotation.</text>
</comment>
<comment type="cofactor">
    <cofactor evidence="18">
        <name>Co(2+)</name>
        <dbReference type="ChEBI" id="CHEBI:48828"/>
    </cofactor>
    <cofactor evidence="18">
        <name>Zn(2+)</name>
        <dbReference type="ChEBI" id="CHEBI:29105"/>
    </cofactor>
    <text evidence="18">Binds 1 divalent metal cation per subunit. Can use either Co(2+) or Zn(2+).</text>
</comment>
<keyword evidence="12 18" id="KW-0547">Nucleotide-binding</keyword>
<feature type="binding site" evidence="18">
    <location>
        <begin position="103"/>
        <end position="107"/>
    </location>
    <ligand>
        <name>NAD(+)</name>
        <dbReference type="ChEBI" id="CHEBI:57540"/>
    </ligand>
</feature>
<gene>
    <name evidence="18" type="primary">aroB</name>
    <name evidence="21" type="ORF">EI16_07725</name>
</gene>
<keyword evidence="17 18" id="KW-0170">Cobalt</keyword>
<dbReference type="CDD" id="cd08195">
    <property type="entry name" value="DHQS"/>
    <property type="match status" value="1"/>
</dbReference>
<comment type="pathway">
    <text evidence="5 18">Metabolic intermediate biosynthesis; chorismate biosynthesis; chorismate from D-erythrose 4-phosphate and phosphoenolpyruvate: step 2/7.</text>
</comment>
<dbReference type="GO" id="GO:0003856">
    <property type="term" value="F:3-dehydroquinate synthase activity"/>
    <property type="evidence" value="ECO:0007669"/>
    <property type="project" value="UniProtKB-UniRule"/>
</dbReference>
<feature type="binding site" evidence="18">
    <location>
        <begin position="127"/>
        <end position="128"/>
    </location>
    <ligand>
        <name>NAD(+)</name>
        <dbReference type="ChEBI" id="CHEBI:57540"/>
    </ligand>
</feature>
<evidence type="ECO:0000313" key="22">
    <source>
        <dbReference type="Proteomes" id="UP000027341"/>
    </source>
</evidence>
<evidence type="ECO:0000313" key="21">
    <source>
        <dbReference type="EMBL" id="KDN96169.1"/>
    </source>
</evidence>
<dbReference type="GO" id="GO:0009073">
    <property type="term" value="P:aromatic amino acid family biosynthetic process"/>
    <property type="evidence" value="ECO:0007669"/>
    <property type="project" value="UniProtKB-KW"/>
</dbReference>
<evidence type="ECO:0000256" key="11">
    <source>
        <dbReference type="ARBA" id="ARBA00022723"/>
    </source>
</evidence>
<dbReference type="GO" id="GO:0000166">
    <property type="term" value="F:nucleotide binding"/>
    <property type="evidence" value="ECO:0007669"/>
    <property type="project" value="UniProtKB-KW"/>
</dbReference>
<dbReference type="InterPro" id="IPR056179">
    <property type="entry name" value="DHQS_C"/>
</dbReference>
<dbReference type="Gene3D" id="1.20.1090.10">
    <property type="entry name" value="Dehydroquinate synthase-like - alpha domain"/>
    <property type="match status" value="1"/>
</dbReference>
<dbReference type="GO" id="GO:0008652">
    <property type="term" value="P:amino acid biosynthetic process"/>
    <property type="evidence" value="ECO:0007669"/>
    <property type="project" value="UniProtKB-KW"/>
</dbReference>
<dbReference type="Gene3D" id="3.40.50.1970">
    <property type="match status" value="1"/>
</dbReference>
<feature type="domain" description="3-dehydroquinate synthase C-terminal" evidence="20">
    <location>
        <begin position="179"/>
        <end position="325"/>
    </location>
</feature>
<accession>A0A066ZVA4</accession>
<dbReference type="PIRSF" id="PIRSF001455">
    <property type="entry name" value="DHQ_synth"/>
    <property type="match status" value="1"/>
</dbReference>
<dbReference type="Pfam" id="PF01761">
    <property type="entry name" value="DHQ_synthase"/>
    <property type="match status" value="1"/>
</dbReference>
<dbReference type="PANTHER" id="PTHR43622">
    <property type="entry name" value="3-DEHYDROQUINATE SYNTHASE"/>
    <property type="match status" value="1"/>
</dbReference>
<comment type="subcellular location">
    <subcellularLocation>
        <location evidence="4 18">Cytoplasm</location>
    </subcellularLocation>
</comment>
<dbReference type="FunFam" id="3.40.50.1970:FF:000001">
    <property type="entry name" value="3-dehydroquinate synthase"/>
    <property type="match status" value="1"/>
</dbReference>
<evidence type="ECO:0000256" key="2">
    <source>
        <dbReference type="ARBA" id="ARBA00001911"/>
    </source>
</evidence>
<dbReference type="NCBIfam" id="TIGR01357">
    <property type="entry name" value="aroB"/>
    <property type="match status" value="1"/>
</dbReference>
<evidence type="ECO:0000256" key="18">
    <source>
        <dbReference type="HAMAP-Rule" id="MF_00110"/>
    </source>
</evidence>
<proteinExistence type="inferred from homology"/>
<keyword evidence="13 18" id="KW-0862">Zinc</keyword>
<feature type="binding site" evidence="18">
    <location>
        <position position="149"/>
    </location>
    <ligand>
        <name>NAD(+)</name>
        <dbReference type="ChEBI" id="CHEBI:57540"/>
    </ligand>
</feature>
<dbReference type="InterPro" id="IPR050071">
    <property type="entry name" value="Dehydroquinate_synthase"/>
</dbReference>
<dbReference type="STRING" id="28885.EI16_07725"/>
<dbReference type="GO" id="GO:0009423">
    <property type="term" value="P:chorismate biosynthetic process"/>
    <property type="evidence" value="ECO:0007669"/>
    <property type="project" value="UniProtKB-UniRule"/>
</dbReference>
<reference evidence="21 22" key="1">
    <citation type="submission" date="2014-04" db="EMBL/GenBank/DDBJ databases">
        <title>Draft genome sequence of Hydrogenovibrio marinus MH-110, a model organism for aerobic H2 metabolism.</title>
        <authorList>
            <person name="Cha H.J."/>
            <person name="Jo B.H."/>
            <person name="Hwang B.H."/>
        </authorList>
    </citation>
    <scope>NUCLEOTIDE SEQUENCE [LARGE SCALE GENOMIC DNA]</scope>
    <source>
        <strain evidence="21 22">MH-110</strain>
    </source>
</reference>
<evidence type="ECO:0000256" key="13">
    <source>
        <dbReference type="ARBA" id="ARBA00022833"/>
    </source>
</evidence>
<keyword evidence="11 18" id="KW-0479">Metal-binding</keyword>
<keyword evidence="15 18" id="KW-0057">Aromatic amino acid biosynthesis</keyword>
<dbReference type="SUPFAM" id="SSF56796">
    <property type="entry name" value="Dehydroquinate synthase-like"/>
    <property type="match status" value="1"/>
</dbReference>
<feature type="binding site" evidence="18">
    <location>
        <position position="140"/>
    </location>
    <ligand>
        <name>NAD(+)</name>
        <dbReference type="ChEBI" id="CHEBI:57540"/>
    </ligand>
</feature>
<evidence type="ECO:0000256" key="7">
    <source>
        <dbReference type="ARBA" id="ARBA00013031"/>
    </source>
</evidence>
<dbReference type="InterPro" id="IPR016037">
    <property type="entry name" value="DHQ_synth_AroB"/>
</dbReference>
<keyword evidence="16 18" id="KW-0456">Lyase</keyword>
<evidence type="ECO:0000256" key="15">
    <source>
        <dbReference type="ARBA" id="ARBA00023141"/>
    </source>
</evidence>
<dbReference type="UniPathway" id="UPA00053">
    <property type="reaction ID" value="UER00085"/>
</dbReference>
<dbReference type="InterPro" id="IPR030960">
    <property type="entry name" value="DHQS/DOIS_N"/>
</dbReference>
<comment type="similarity">
    <text evidence="6 18">Belongs to the sugar phosphate cyclases superfamily. Dehydroquinate synthase family.</text>
</comment>
<dbReference type="GO" id="GO:0046872">
    <property type="term" value="F:metal ion binding"/>
    <property type="evidence" value="ECO:0007669"/>
    <property type="project" value="UniProtKB-KW"/>
</dbReference>
<evidence type="ECO:0000256" key="17">
    <source>
        <dbReference type="ARBA" id="ARBA00023285"/>
    </source>
</evidence>
<feature type="binding site" evidence="18">
    <location>
        <begin position="69"/>
        <end position="74"/>
    </location>
    <ligand>
        <name>NAD(+)</name>
        <dbReference type="ChEBI" id="CHEBI:57540"/>
    </ligand>
</feature>
<comment type="catalytic activity">
    <reaction evidence="1 18">
        <text>7-phospho-2-dehydro-3-deoxy-D-arabino-heptonate = 3-dehydroquinate + phosphate</text>
        <dbReference type="Rhea" id="RHEA:21968"/>
        <dbReference type="ChEBI" id="CHEBI:32364"/>
        <dbReference type="ChEBI" id="CHEBI:43474"/>
        <dbReference type="ChEBI" id="CHEBI:58394"/>
        <dbReference type="EC" id="4.2.3.4"/>
    </reaction>
</comment>
<organism evidence="21 22">
    <name type="scientific">Hydrogenovibrio marinus</name>
    <dbReference type="NCBI Taxonomy" id="28885"/>
    <lineage>
        <taxon>Bacteria</taxon>
        <taxon>Pseudomonadati</taxon>
        <taxon>Pseudomonadota</taxon>
        <taxon>Gammaproteobacteria</taxon>
        <taxon>Thiotrichales</taxon>
        <taxon>Piscirickettsiaceae</taxon>
        <taxon>Hydrogenovibrio</taxon>
    </lineage>
</organism>
<evidence type="ECO:0000256" key="4">
    <source>
        <dbReference type="ARBA" id="ARBA00004496"/>
    </source>
</evidence>
<keyword evidence="22" id="KW-1185">Reference proteome</keyword>
<dbReference type="EC" id="4.2.3.4" evidence="7 18"/>
<dbReference type="Proteomes" id="UP000027341">
    <property type="component" value="Unassembled WGS sequence"/>
</dbReference>
<comment type="caution">
    <text evidence="21">The sequence shown here is derived from an EMBL/GenBank/DDBJ whole genome shotgun (WGS) entry which is preliminary data.</text>
</comment>
<keyword evidence="10 18" id="KW-0028">Amino-acid biosynthesis</keyword>
<dbReference type="InterPro" id="IPR030963">
    <property type="entry name" value="DHQ_synth_fam"/>
</dbReference>
<protein>
    <recommendedName>
        <fullName evidence="8 18">3-dehydroquinate synthase</fullName>
        <shortName evidence="18">DHQS</shortName>
        <ecNumber evidence="7 18">4.2.3.4</ecNumber>
    </recommendedName>
</protein>
<feature type="binding site" evidence="18">
    <location>
        <position position="245"/>
    </location>
    <ligand>
        <name>Zn(2+)</name>
        <dbReference type="ChEBI" id="CHEBI:29105"/>
    </ligand>
</feature>
<dbReference type="RefSeq" id="WP_029911752.1">
    <property type="nucleotide sequence ID" value="NZ_AP020335.1"/>
</dbReference>
<evidence type="ECO:0000256" key="12">
    <source>
        <dbReference type="ARBA" id="ARBA00022741"/>
    </source>
</evidence>
<dbReference type="Pfam" id="PF24621">
    <property type="entry name" value="DHQS_C"/>
    <property type="match status" value="1"/>
</dbReference>
<evidence type="ECO:0000256" key="6">
    <source>
        <dbReference type="ARBA" id="ARBA00005412"/>
    </source>
</evidence>
<dbReference type="HAMAP" id="MF_00110">
    <property type="entry name" value="DHQ_synthase"/>
    <property type="match status" value="1"/>
</dbReference>
<feature type="binding site" evidence="18">
    <location>
        <position position="262"/>
    </location>
    <ligand>
        <name>Zn(2+)</name>
        <dbReference type="ChEBI" id="CHEBI:29105"/>
    </ligand>
</feature>
<dbReference type="FunFam" id="1.20.1090.10:FF:000002">
    <property type="entry name" value="3-dehydroquinate synthase"/>
    <property type="match status" value="1"/>
</dbReference>
<feature type="binding site" evidence="18">
    <location>
        <position position="182"/>
    </location>
    <ligand>
        <name>Zn(2+)</name>
        <dbReference type="ChEBI" id="CHEBI:29105"/>
    </ligand>
</feature>
<comment type="function">
    <text evidence="3 18">Catalyzes the conversion of 3-deoxy-D-arabino-heptulosonate 7-phosphate (DAHP) to dehydroquinate (DHQ).</text>
</comment>
<evidence type="ECO:0000256" key="14">
    <source>
        <dbReference type="ARBA" id="ARBA00023027"/>
    </source>
</evidence>
<dbReference type="GO" id="GO:0005737">
    <property type="term" value="C:cytoplasm"/>
    <property type="evidence" value="ECO:0007669"/>
    <property type="project" value="UniProtKB-SubCell"/>
</dbReference>
<evidence type="ECO:0000259" key="20">
    <source>
        <dbReference type="Pfam" id="PF24621"/>
    </source>
</evidence>
<dbReference type="AlphaFoldDB" id="A0A066ZVA4"/>
<dbReference type="EMBL" id="JMIU01000001">
    <property type="protein sequence ID" value="KDN96169.1"/>
    <property type="molecule type" value="Genomic_DNA"/>
</dbReference>
<keyword evidence="9 18" id="KW-0963">Cytoplasm</keyword>
<evidence type="ECO:0000256" key="3">
    <source>
        <dbReference type="ARBA" id="ARBA00003485"/>
    </source>
</evidence>
<comment type="cofactor">
    <cofactor evidence="2 18">
        <name>NAD(+)</name>
        <dbReference type="ChEBI" id="CHEBI:57540"/>
    </cofactor>
</comment>
<dbReference type="PANTHER" id="PTHR43622:SF7">
    <property type="entry name" value="3-DEHYDROQUINATE SYNTHASE, CHLOROPLASTIC"/>
    <property type="match status" value="1"/>
</dbReference>
<evidence type="ECO:0000259" key="19">
    <source>
        <dbReference type="Pfam" id="PF01761"/>
    </source>
</evidence>
<evidence type="ECO:0000256" key="5">
    <source>
        <dbReference type="ARBA" id="ARBA00004661"/>
    </source>
</evidence>
<evidence type="ECO:0000256" key="10">
    <source>
        <dbReference type="ARBA" id="ARBA00022605"/>
    </source>
</evidence>
<evidence type="ECO:0000256" key="9">
    <source>
        <dbReference type="ARBA" id="ARBA00022490"/>
    </source>
</evidence>